<dbReference type="InterPro" id="IPR037766">
    <property type="entry name" value="FHY1"/>
</dbReference>
<dbReference type="ExpressionAtlas" id="A0A3L6DDR5">
    <property type="expression patterns" value="baseline and differential"/>
</dbReference>
<organism evidence="2">
    <name type="scientific">Zea mays</name>
    <name type="common">Maize</name>
    <dbReference type="NCBI Taxonomy" id="4577"/>
    <lineage>
        <taxon>Eukaryota</taxon>
        <taxon>Viridiplantae</taxon>
        <taxon>Streptophyta</taxon>
        <taxon>Embryophyta</taxon>
        <taxon>Tracheophyta</taxon>
        <taxon>Spermatophyta</taxon>
        <taxon>Magnoliopsida</taxon>
        <taxon>Liliopsida</taxon>
        <taxon>Poales</taxon>
        <taxon>Poaceae</taxon>
        <taxon>PACMAD clade</taxon>
        <taxon>Panicoideae</taxon>
        <taxon>Andropogonodae</taxon>
        <taxon>Andropogoneae</taxon>
        <taxon>Tripsacinae</taxon>
        <taxon>Zea</taxon>
    </lineage>
</organism>
<reference evidence="2" key="1">
    <citation type="journal article" date="2018" name="Nat. Genet.">
        <title>Extensive intraspecific gene order and gene structural variations between Mo17 and other maize genomes.</title>
        <authorList>
            <person name="Sun S."/>
            <person name="Zhou Y."/>
            <person name="Chen J."/>
            <person name="Shi J."/>
            <person name="Zhao H."/>
            <person name="Zhao H."/>
            <person name="Song W."/>
            <person name="Zhang M."/>
            <person name="Cui Y."/>
            <person name="Dong X."/>
            <person name="Liu H."/>
            <person name="Ma X."/>
            <person name="Jiao Y."/>
            <person name="Wang B."/>
            <person name="Wei X."/>
            <person name="Stein J.C."/>
            <person name="Glaubitz J.C."/>
            <person name="Lu F."/>
            <person name="Yu G."/>
            <person name="Liang C."/>
            <person name="Fengler K."/>
            <person name="Li B."/>
            <person name="Rafalski A."/>
            <person name="Schnable P.S."/>
            <person name="Ware D.H."/>
            <person name="Buckler E.S."/>
            <person name="Lai J."/>
        </authorList>
    </citation>
    <scope>NUCLEOTIDE SEQUENCE [LARGE SCALE GENOMIC DNA]</scope>
    <source>
        <tissue evidence="2">Seedling</tissue>
    </source>
</reference>
<dbReference type="GO" id="GO:0009639">
    <property type="term" value="P:response to red or far red light"/>
    <property type="evidence" value="ECO:0007669"/>
    <property type="project" value="InterPro"/>
</dbReference>
<evidence type="ECO:0000313" key="2">
    <source>
        <dbReference type="EMBL" id="PWZ06488.1"/>
    </source>
</evidence>
<sequence length="228" mass="25627">MEKVYAIKTPHKKRKSQYELSNPKLPPLKCKFRKRLSCHSVESATATTENLGYDCIFMNKTSVTDMVSIPEVLDSCESTIRLFGACIEVDSKTGIQEQSLRKTIEIRTSASSCSSNNFSSEAYRSSHSSGGTRETGSWDMHDIERHHPDVMLKPHHDDLERIYNVLEQYDDLMEDRLMAGDVFGSASQIMDKTLHSNGVDGFQILPTGQSQTGHHNADTVDPAWLSIR</sequence>
<comment type="caution">
    <text evidence="2">The sequence shown here is derived from an EMBL/GenBank/DDBJ whole genome shotgun (WGS) entry which is preliminary data.</text>
</comment>
<proteinExistence type="predicted"/>
<dbReference type="Proteomes" id="UP000251960">
    <property type="component" value="Chromosome 9"/>
</dbReference>
<evidence type="ECO:0000256" key="1">
    <source>
        <dbReference type="SAM" id="MobiDB-lite"/>
    </source>
</evidence>
<dbReference type="EMBL" id="NCVQ01000010">
    <property type="protein sequence ID" value="PWZ06488.1"/>
    <property type="molecule type" value="Genomic_DNA"/>
</dbReference>
<feature type="region of interest" description="Disordered" evidence="1">
    <location>
        <begin position="112"/>
        <end position="139"/>
    </location>
</feature>
<gene>
    <name evidence="2" type="ORF">Zm00014a_002008</name>
</gene>
<feature type="compositionally biased region" description="Polar residues" evidence="1">
    <location>
        <begin position="122"/>
        <end position="135"/>
    </location>
</feature>
<accession>A0A3L6DDR5</accession>
<name>A0A3L6DDR5_MAIZE</name>
<dbReference type="AlphaFoldDB" id="A0A3L6DDR5"/>
<protein>
    <submittedName>
        <fullName evidence="2">Uncharacterized protein</fullName>
    </submittedName>
</protein>
<dbReference type="PANTHER" id="PTHR37723">
    <property type="entry name" value="PROTEIN FAR-RED ELONGATED HYPOCOTYL 1"/>
    <property type="match status" value="1"/>
</dbReference>
<dbReference type="PANTHER" id="PTHR37723:SF1">
    <property type="entry name" value="PROTEIN FAR-RED-ELONGATED HYPOCOTYL 1-LIKE"/>
    <property type="match status" value="1"/>
</dbReference>